<evidence type="ECO:0000256" key="2">
    <source>
        <dbReference type="SAM" id="Phobius"/>
    </source>
</evidence>
<dbReference type="GO" id="GO:0003677">
    <property type="term" value="F:DNA binding"/>
    <property type="evidence" value="ECO:0007669"/>
    <property type="project" value="UniProtKB-KW"/>
</dbReference>
<keyword evidence="2" id="KW-0472">Membrane</keyword>
<keyword evidence="2" id="KW-1133">Transmembrane helix</keyword>
<comment type="caution">
    <text evidence="3">The sequence shown here is derived from an EMBL/GenBank/DDBJ whole genome shotgun (WGS) entry which is preliminary data.</text>
</comment>
<protein>
    <submittedName>
        <fullName evidence="3">Uncharacterized protein</fullName>
    </submittedName>
</protein>
<dbReference type="Gene3D" id="1.10.150.130">
    <property type="match status" value="1"/>
</dbReference>
<organism evidence="3 4">
    <name type="scientific">Cymbomonas tetramitiformis</name>
    <dbReference type="NCBI Taxonomy" id="36881"/>
    <lineage>
        <taxon>Eukaryota</taxon>
        <taxon>Viridiplantae</taxon>
        <taxon>Chlorophyta</taxon>
        <taxon>Pyramimonadophyceae</taxon>
        <taxon>Pyramimonadales</taxon>
        <taxon>Pyramimonadaceae</taxon>
        <taxon>Cymbomonas</taxon>
    </lineage>
</organism>
<feature type="transmembrane region" description="Helical" evidence="2">
    <location>
        <begin position="560"/>
        <end position="581"/>
    </location>
</feature>
<dbReference type="Proteomes" id="UP001190700">
    <property type="component" value="Unassembled WGS sequence"/>
</dbReference>
<dbReference type="InterPro" id="IPR010998">
    <property type="entry name" value="Integrase_recombinase_N"/>
</dbReference>
<keyword evidence="1" id="KW-0238">DNA-binding</keyword>
<evidence type="ECO:0000256" key="1">
    <source>
        <dbReference type="ARBA" id="ARBA00023125"/>
    </source>
</evidence>
<evidence type="ECO:0000313" key="4">
    <source>
        <dbReference type="Proteomes" id="UP001190700"/>
    </source>
</evidence>
<dbReference type="SUPFAM" id="SSF47823">
    <property type="entry name" value="lambda integrase-like, N-terminal domain"/>
    <property type="match status" value="1"/>
</dbReference>
<sequence length="636" mass="71151">MPQLYDLYSDKAFDSLNKKSSSSFIEEKVYHNSGGFVAEPIFNQWLQEFDRSSSARLCQLVYLAVPAARLYLRELHFMLAEKRGAKVKLTRQAFGDLEWWKRLQAQCKWNGRSIWRCPTRAKLHTDSSLCAWGGVLNLKLGARGFRRDELRQLHITHLELEAVLKMDKHTVDHFASEISAQRLQCYAQWWAAVLARAEISATGQHHIEYDDSDDEWLLLSEELTRPEQKQEAKESDVVAPMQEQALKETTRGNYGPKVKKFKDFYEGEGREWLPASEETVRLYLASLLQRGGVQATSMQPIAINNYYEDMGLLGPAKGRSVTHAVKGMARLQVAASEATGVTVTERTWLPAKHVRTVYDAALTLEPEDSTQLGWLRACTYVVLAFISCVWPDTGTALQQENVLTDEVGVTPEWGRSGSDPGEGQEHRLKKRQLSIPWVGGGAATGAPGALDTEGKKGIVPWSELLPCEAMLILFILILQGIPAQASSALQTIVVFETPDAIAGLAVAVVGMCTIFIFCWRIHCHNPPTARIQDIPEGTARIDTIPKSSPVTNQSKHFESWLLYFFFITVSLGLGTGCVLFLDKAYLWVALFALTPMAPCSQILATKIDAFLLLYETRRASSIVFYVNVFQARSNAK</sequence>
<keyword evidence="4" id="KW-1185">Reference proteome</keyword>
<feature type="transmembrane region" description="Helical" evidence="2">
    <location>
        <begin position="501"/>
        <end position="521"/>
    </location>
</feature>
<name>A0AAE0FKN7_9CHLO</name>
<reference evidence="3 4" key="1">
    <citation type="journal article" date="2015" name="Genome Biol. Evol.">
        <title>Comparative Genomics of a Bacterivorous Green Alga Reveals Evolutionary Causalities and Consequences of Phago-Mixotrophic Mode of Nutrition.</title>
        <authorList>
            <person name="Burns J.A."/>
            <person name="Paasch A."/>
            <person name="Narechania A."/>
            <person name="Kim E."/>
        </authorList>
    </citation>
    <scope>NUCLEOTIDE SEQUENCE [LARGE SCALE GENOMIC DNA]</scope>
    <source>
        <strain evidence="3 4">PLY_AMNH</strain>
    </source>
</reference>
<feature type="transmembrane region" description="Helical" evidence="2">
    <location>
        <begin position="587"/>
        <end position="614"/>
    </location>
</feature>
<accession>A0AAE0FKN7</accession>
<dbReference type="AlphaFoldDB" id="A0AAE0FKN7"/>
<evidence type="ECO:0000313" key="3">
    <source>
        <dbReference type="EMBL" id="KAK3261475.1"/>
    </source>
</evidence>
<gene>
    <name evidence="3" type="ORF">CYMTET_29616</name>
</gene>
<keyword evidence="2" id="KW-0812">Transmembrane</keyword>
<proteinExistence type="predicted"/>
<dbReference type="EMBL" id="LGRX02016863">
    <property type="protein sequence ID" value="KAK3261475.1"/>
    <property type="molecule type" value="Genomic_DNA"/>
</dbReference>